<comment type="caution">
    <text evidence="2">The sequence shown here is derived from an EMBL/GenBank/DDBJ whole genome shotgun (WGS) entry which is preliminary data.</text>
</comment>
<accession>A0A226DPS0</accession>
<dbReference type="Proteomes" id="UP000198287">
    <property type="component" value="Unassembled WGS sequence"/>
</dbReference>
<evidence type="ECO:0000313" key="3">
    <source>
        <dbReference type="Proteomes" id="UP000198287"/>
    </source>
</evidence>
<feature type="compositionally biased region" description="Polar residues" evidence="1">
    <location>
        <begin position="583"/>
        <end position="592"/>
    </location>
</feature>
<evidence type="ECO:0000313" key="2">
    <source>
        <dbReference type="EMBL" id="OXA46844.1"/>
    </source>
</evidence>
<sequence length="651" mass="73591">MASCSPIGEKSAEKRGHEKLNDSITDKFFYEICKQEGISSRQFFQTETDSSVQKKTGSEHIIYYKPFLNYDLVIRNIPMHGCNGVFEIRIKPVDWARAFNQLDFLPTIKFLYVALLTDQCRRVIDADLTARRNMLEILRRAAAWMIGAKEIDDILKKLNPVEHLRHVVEQERRQESTDFSVNLNYWDFEFSELARLEETEKEDTKFEELYKKCVDYVGRSPDVKLNTAQIAASLTKSTIQSNTDQFVDAVQFSDLRWRKAFKQGKHSIENSVDDIDPPKLTAIYRGSKFLYERRSLRDGDKEEFDSRIVSHNVFPTRDECIRINNEVLIYGTANVLKRVELIDQQATGSVDIAGGGNSNQIPPDLNLNLETILSDLVLPPLGQGSSDVGTFANATTAASSQDVAEMATTSSNHIQMDIGEQPFDQGQGTTNTIKILGFIPNTGINASDEHVFSTNASQIIHFGNFNNFSVEDKPYDRVYLEALKLNKTLRGIEPKLLLTGCTETIMVFLTVGIEKKQSDGTLVVETRSHAYSKTTWVKADEIYRAAGPISLGTNFLLKQLFKKDELKNFTPSGRLPKKKSGDQQDATGSEATGTELRESGLLDQGRQEQLFDTIRYLIWEIGLLQAEMYNLVEKTLKTDIFNVGSKVVRES</sequence>
<protein>
    <submittedName>
        <fullName evidence="2">Uncharacterized protein</fullName>
    </submittedName>
</protein>
<evidence type="ECO:0000256" key="1">
    <source>
        <dbReference type="SAM" id="MobiDB-lite"/>
    </source>
</evidence>
<gene>
    <name evidence="2" type="ORF">Fcan01_18309</name>
</gene>
<dbReference type="AlphaFoldDB" id="A0A226DPS0"/>
<dbReference type="EMBL" id="LNIX01000014">
    <property type="protein sequence ID" value="OXA46844.1"/>
    <property type="molecule type" value="Genomic_DNA"/>
</dbReference>
<proteinExistence type="predicted"/>
<keyword evidence="3" id="KW-1185">Reference proteome</keyword>
<name>A0A226DPS0_FOLCA</name>
<reference evidence="2 3" key="1">
    <citation type="submission" date="2015-12" db="EMBL/GenBank/DDBJ databases">
        <title>The genome of Folsomia candida.</title>
        <authorList>
            <person name="Faddeeva A."/>
            <person name="Derks M.F."/>
            <person name="Anvar Y."/>
            <person name="Smit S."/>
            <person name="Van Straalen N."/>
            <person name="Roelofs D."/>
        </authorList>
    </citation>
    <scope>NUCLEOTIDE SEQUENCE [LARGE SCALE GENOMIC DNA]</scope>
    <source>
        <strain evidence="2 3">VU population</strain>
        <tissue evidence="2">Whole body</tissue>
    </source>
</reference>
<organism evidence="2 3">
    <name type="scientific">Folsomia candida</name>
    <name type="common">Springtail</name>
    <dbReference type="NCBI Taxonomy" id="158441"/>
    <lineage>
        <taxon>Eukaryota</taxon>
        <taxon>Metazoa</taxon>
        <taxon>Ecdysozoa</taxon>
        <taxon>Arthropoda</taxon>
        <taxon>Hexapoda</taxon>
        <taxon>Collembola</taxon>
        <taxon>Entomobryomorpha</taxon>
        <taxon>Isotomoidea</taxon>
        <taxon>Isotomidae</taxon>
        <taxon>Proisotominae</taxon>
        <taxon>Folsomia</taxon>
    </lineage>
</organism>
<feature type="region of interest" description="Disordered" evidence="1">
    <location>
        <begin position="571"/>
        <end position="599"/>
    </location>
</feature>